<comment type="caution">
    <text evidence="1">The sequence shown here is derived from an EMBL/GenBank/DDBJ whole genome shotgun (WGS) entry which is preliminary data.</text>
</comment>
<reference evidence="1 2" key="1">
    <citation type="submission" date="2017-11" db="EMBL/GenBank/DDBJ databases">
        <title>Bacillus camelliae sp. nov., isolated from pu'er tea.</title>
        <authorList>
            <person name="Niu L."/>
        </authorList>
    </citation>
    <scope>NUCLEOTIDE SEQUENCE [LARGE SCALE GENOMIC DNA]</scope>
    <source>
        <strain evidence="1 2">7578-1</strain>
    </source>
</reference>
<evidence type="ECO:0000313" key="1">
    <source>
        <dbReference type="EMBL" id="PKR82464.1"/>
    </source>
</evidence>
<name>A0A2N3LD66_9BACI</name>
<dbReference type="EMBL" id="PIQO01000043">
    <property type="protein sequence ID" value="PKR82464.1"/>
    <property type="molecule type" value="Genomic_DNA"/>
</dbReference>
<dbReference type="InterPro" id="IPR025545">
    <property type="entry name" value="YozD"/>
</dbReference>
<organism evidence="1 2">
    <name type="scientific">Heyndrickxia camelliae</name>
    <dbReference type="NCBI Taxonomy" id="1707093"/>
    <lineage>
        <taxon>Bacteria</taxon>
        <taxon>Bacillati</taxon>
        <taxon>Bacillota</taxon>
        <taxon>Bacilli</taxon>
        <taxon>Bacillales</taxon>
        <taxon>Bacillaceae</taxon>
        <taxon>Heyndrickxia</taxon>
    </lineage>
</organism>
<proteinExistence type="predicted"/>
<gene>
    <name evidence="1" type="ORF">CWO92_24305</name>
</gene>
<accession>A0A2N3LD66</accession>
<dbReference type="RefSeq" id="WP_101356765.1">
    <property type="nucleotide sequence ID" value="NZ_PIQO01000043.1"/>
</dbReference>
<dbReference type="Pfam" id="PF14162">
    <property type="entry name" value="YozD"/>
    <property type="match status" value="1"/>
</dbReference>
<dbReference type="AlphaFoldDB" id="A0A2N3LD66"/>
<dbReference type="Proteomes" id="UP000233440">
    <property type="component" value="Unassembled WGS sequence"/>
</dbReference>
<protein>
    <submittedName>
        <fullName evidence="1">YozD family protein</fullName>
    </submittedName>
</protein>
<sequence length="54" mass="6446">MKEIEVTLDTDEIADFLFEELPKRGLVPTREETEELADIFFEYLIKKQIVEEEL</sequence>
<evidence type="ECO:0000313" key="2">
    <source>
        <dbReference type="Proteomes" id="UP000233440"/>
    </source>
</evidence>
<keyword evidence="2" id="KW-1185">Reference proteome</keyword>
<dbReference type="OrthoDB" id="2971944at2"/>